<dbReference type="EMBL" id="JAWWNJ010000004">
    <property type="protein sequence ID" value="KAK7057196.1"/>
    <property type="molecule type" value="Genomic_DNA"/>
</dbReference>
<dbReference type="AlphaFoldDB" id="A0AAW0E0W8"/>
<evidence type="ECO:0000313" key="4">
    <source>
        <dbReference type="Proteomes" id="UP001362999"/>
    </source>
</evidence>
<evidence type="ECO:0000313" key="3">
    <source>
        <dbReference type="EMBL" id="KAK7057196.1"/>
    </source>
</evidence>
<dbReference type="GO" id="GO:0050313">
    <property type="term" value="F:sulfur dioxygenase activity"/>
    <property type="evidence" value="ECO:0007669"/>
    <property type="project" value="InterPro"/>
</dbReference>
<dbReference type="GO" id="GO:0070813">
    <property type="term" value="P:hydrogen sulfide metabolic process"/>
    <property type="evidence" value="ECO:0007669"/>
    <property type="project" value="TreeGrafter"/>
</dbReference>
<evidence type="ECO:0000256" key="1">
    <source>
        <dbReference type="ARBA" id="ARBA00022723"/>
    </source>
</evidence>
<dbReference type="PANTHER" id="PTHR43084">
    <property type="entry name" value="PERSULFIDE DIOXYGENASE ETHE1"/>
    <property type="match status" value="1"/>
</dbReference>
<name>A0AAW0E0W8_9AGAR</name>
<dbReference type="Proteomes" id="UP001362999">
    <property type="component" value="Unassembled WGS sequence"/>
</dbReference>
<dbReference type="SMART" id="SM00849">
    <property type="entry name" value="Lactamase_B"/>
    <property type="match status" value="1"/>
</dbReference>
<protein>
    <submittedName>
        <fullName evidence="3">Beta-lactamase-like protein</fullName>
    </submittedName>
</protein>
<comment type="caution">
    <text evidence="3">The sequence shown here is derived from an EMBL/GenBank/DDBJ whole genome shotgun (WGS) entry which is preliminary data.</text>
</comment>
<dbReference type="Gene3D" id="3.60.15.10">
    <property type="entry name" value="Ribonuclease Z/Hydroxyacylglutathione hydrolase-like"/>
    <property type="match status" value="1"/>
</dbReference>
<sequence>MSVFSSAVKRALGSPASRSSFRTIPQHRLLRPASILRSYASMSQPSFHFSQCADCPVVFAFFEPRTSTWQYIVSDPVTKDAALIDTVLDYDPASGTVSTRTSDGILPFIEKEGLHIKYILETHAHADHLTAAQIYKKSFPDASTGIGKRISMVQETFGPVYGLEPSAFEGAFDVLFHDDQTFKLGSLNCRVMHIPGHTPDHVGYVVGESLFTGDSIFQPDVGSARCDFPGGDAKALYSSMQRLMALPEHYRLFVGHDYPADRPQLYVSTVGEQRALNKHSKAGVSESEFVEFRKTRDSVLGAPQLLHPSLQTNIRGGRLPSRDASGRMWFKIPLTAPPDL</sequence>
<dbReference type="InterPro" id="IPR051682">
    <property type="entry name" value="Mito_Persulfide_Diox"/>
</dbReference>
<keyword evidence="1" id="KW-0479">Metal-binding</keyword>
<dbReference type="CDD" id="cd07724">
    <property type="entry name" value="POD-like_MBL-fold"/>
    <property type="match status" value="1"/>
</dbReference>
<proteinExistence type="predicted"/>
<feature type="domain" description="Metallo-beta-lactamase" evidence="2">
    <location>
        <begin position="67"/>
        <end position="256"/>
    </location>
</feature>
<dbReference type="PANTHER" id="PTHR43084:SF1">
    <property type="entry name" value="PERSULFIDE DIOXYGENASE ETHE1, MITOCHONDRIAL"/>
    <property type="match status" value="1"/>
</dbReference>
<organism evidence="3 4">
    <name type="scientific">Favolaschia claudopus</name>
    <dbReference type="NCBI Taxonomy" id="2862362"/>
    <lineage>
        <taxon>Eukaryota</taxon>
        <taxon>Fungi</taxon>
        <taxon>Dikarya</taxon>
        <taxon>Basidiomycota</taxon>
        <taxon>Agaricomycotina</taxon>
        <taxon>Agaricomycetes</taxon>
        <taxon>Agaricomycetidae</taxon>
        <taxon>Agaricales</taxon>
        <taxon>Marasmiineae</taxon>
        <taxon>Mycenaceae</taxon>
        <taxon>Favolaschia</taxon>
    </lineage>
</organism>
<dbReference type="SUPFAM" id="SSF56281">
    <property type="entry name" value="Metallo-hydrolase/oxidoreductase"/>
    <property type="match status" value="1"/>
</dbReference>
<reference evidence="3 4" key="1">
    <citation type="journal article" date="2024" name="J Genomics">
        <title>Draft genome sequencing and assembly of Favolaschia claudopus CIRM-BRFM 2984 isolated from oak limbs.</title>
        <authorList>
            <person name="Navarro D."/>
            <person name="Drula E."/>
            <person name="Chaduli D."/>
            <person name="Cazenave R."/>
            <person name="Ahrendt S."/>
            <person name="Wang J."/>
            <person name="Lipzen A."/>
            <person name="Daum C."/>
            <person name="Barry K."/>
            <person name="Grigoriev I.V."/>
            <person name="Favel A."/>
            <person name="Rosso M.N."/>
            <person name="Martin F."/>
        </authorList>
    </citation>
    <scope>NUCLEOTIDE SEQUENCE [LARGE SCALE GENOMIC DNA]</scope>
    <source>
        <strain evidence="3 4">CIRM-BRFM 2984</strain>
    </source>
</reference>
<dbReference type="Pfam" id="PF00753">
    <property type="entry name" value="Lactamase_B"/>
    <property type="match status" value="1"/>
</dbReference>
<dbReference type="InterPro" id="IPR001279">
    <property type="entry name" value="Metallo-B-lactamas"/>
</dbReference>
<dbReference type="InterPro" id="IPR036866">
    <property type="entry name" value="RibonucZ/Hydroxyglut_hydro"/>
</dbReference>
<dbReference type="GO" id="GO:0046872">
    <property type="term" value="F:metal ion binding"/>
    <property type="evidence" value="ECO:0007669"/>
    <property type="project" value="UniProtKB-KW"/>
</dbReference>
<accession>A0AAW0E0W8</accession>
<keyword evidence="4" id="KW-1185">Reference proteome</keyword>
<gene>
    <name evidence="3" type="ORF">R3P38DRAFT_2839889</name>
</gene>
<dbReference type="InterPro" id="IPR044528">
    <property type="entry name" value="POD-like_MBL-fold"/>
</dbReference>
<dbReference type="GO" id="GO:0006749">
    <property type="term" value="P:glutathione metabolic process"/>
    <property type="evidence" value="ECO:0007669"/>
    <property type="project" value="InterPro"/>
</dbReference>
<evidence type="ECO:0000259" key="2">
    <source>
        <dbReference type="SMART" id="SM00849"/>
    </source>
</evidence>